<dbReference type="InterPro" id="IPR006158">
    <property type="entry name" value="Cobalamin-bd"/>
</dbReference>
<dbReference type="GO" id="GO:0046653">
    <property type="term" value="P:tetrahydrofolate metabolic process"/>
    <property type="evidence" value="ECO:0007669"/>
    <property type="project" value="TreeGrafter"/>
</dbReference>
<dbReference type="GO" id="GO:0050667">
    <property type="term" value="P:homocysteine metabolic process"/>
    <property type="evidence" value="ECO:0007669"/>
    <property type="project" value="TreeGrafter"/>
</dbReference>
<protein>
    <submittedName>
        <fullName evidence="5">Putative cobalamin binding protein</fullName>
    </submittedName>
</protein>
<keyword evidence="6" id="KW-1185">Reference proteome</keyword>
<name>I4CCU8_DESTA</name>
<dbReference type="PANTHER" id="PTHR45833:SF1">
    <property type="entry name" value="METHIONINE SYNTHASE"/>
    <property type="match status" value="1"/>
</dbReference>
<dbReference type="HOGENOM" id="CLU_082102_1_0_7"/>
<dbReference type="OrthoDB" id="9803687at2"/>
<dbReference type="InterPro" id="IPR003759">
    <property type="entry name" value="Cbl-bd_cap"/>
</dbReference>
<dbReference type="GO" id="GO:0008705">
    <property type="term" value="F:methionine synthase activity"/>
    <property type="evidence" value="ECO:0007669"/>
    <property type="project" value="TreeGrafter"/>
</dbReference>
<feature type="domain" description="B12-binding N-terminal" evidence="4">
    <location>
        <begin position="1"/>
        <end position="84"/>
    </location>
</feature>
<dbReference type="InterPro" id="IPR036594">
    <property type="entry name" value="Meth_synthase_dom"/>
</dbReference>
<dbReference type="InterPro" id="IPR050554">
    <property type="entry name" value="Met_Synthase/Corrinoid"/>
</dbReference>
<dbReference type="Gene3D" id="3.40.50.280">
    <property type="entry name" value="Cobalamin-binding domain"/>
    <property type="match status" value="1"/>
</dbReference>
<reference evidence="6" key="1">
    <citation type="submission" date="2012-06" db="EMBL/GenBank/DDBJ databases">
        <title>Complete sequence of chromosome of Desulfomonile tiedjei DSM 6799.</title>
        <authorList>
            <person name="Lucas S."/>
            <person name="Copeland A."/>
            <person name="Lapidus A."/>
            <person name="Glavina del Rio T."/>
            <person name="Dalin E."/>
            <person name="Tice H."/>
            <person name="Bruce D."/>
            <person name="Goodwin L."/>
            <person name="Pitluck S."/>
            <person name="Peters L."/>
            <person name="Ovchinnikova G."/>
            <person name="Zeytun A."/>
            <person name="Lu M."/>
            <person name="Kyrpides N."/>
            <person name="Mavromatis K."/>
            <person name="Ivanova N."/>
            <person name="Brettin T."/>
            <person name="Detter J.C."/>
            <person name="Han C."/>
            <person name="Larimer F."/>
            <person name="Land M."/>
            <person name="Hauser L."/>
            <person name="Markowitz V."/>
            <person name="Cheng J.-F."/>
            <person name="Hugenholtz P."/>
            <person name="Woyke T."/>
            <person name="Wu D."/>
            <person name="Spring S."/>
            <person name="Schroeder M."/>
            <person name="Brambilla E."/>
            <person name="Klenk H.-P."/>
            <person name="Eisen J.A."/>
        </authorList>
    </citation>
    <scope>NUCLEOTIDE SEQUENCE [LARGE SCALE GENOMIC DNA]</scope>
    <source>
        <strain evidence="6">ATCC 49306 / DSM 6799 / DCB-1</strain>
    </source>
</reference>
<keyword evidence="1" id="KW-0479">Metal-binding</keyword>
<dbReference type="KEGG" id="dti:Desti_4770"/>
<dbReference type="Proteomes" id="UP000006055">
    <property type="component" value="Chromosome"/>
</dbReference>
<dbReference type="PROSITE" id="PS51337">
    <property type="entry name" value="B12_BINDING_NTER"/>
    <property type="match status" value="1"/>
</dbReference>
<dbReference type="AlphaFoldDB" id="I4CCU8"/>
<accession>I4CCU8</accession>
<gene>
    <name evidence="5" type="ordered locus">Desti_4770</name>
</gene>
<dbReference type="RefSeq" id="WP_014812497.1">
    <property type="nucleotide sequence ID" value="NC_018025.1"/>
</dbReference>
<feature type="domain" description="B12-binding" evidence="3">
    <location>
        <begin position="88"/>
        <end position="213"/>
    </location>
</feature>
<dbReference type="SUPFAM" id="SSF52242">
    <property type="entry name" value="Cobalamin (vitamin B12)-binding domain"/>
    <property type="match status" value="1"/>
</dbReference>
<dbReference type="eggNOG" id="COG5012">
    <property type="taxonomic scope" value="Bacteria"/>
</dbReference>
<proteinExistence type="predicted"/>
<dbReference type="SUPFAM" id="SSF47644">
    <property type="entry name" value="Methionine synthase domain"/>
    <property type="match status" value="1"/>
</dbReference>
<dbReference type="GO" id="GO:0046872">
    <property type="term" value="F:metal ion binding"/>
    <property type="evidence" value="ECO:0007669"/>
    <property type="project" value="UniProtKB-KW"/>
</dbReference>
<dbReference type="Pfam" id="PF02607">
    <property type="entry name" value="B12-binding_2"/>
    <property type="match status" value="1"/>
</dbReference>
<organism evidence="5 6">
    <name type="scientific">Desulfomonile tiedjei (strain ATCC 49306 / DSM 6799 / DCB-1)</name>
    <dbReference type="NCBI Taxonomy" id="706587"/>
    <lineage>
        <taxon>Bacteria</taxon>
        <taxon>Pseudomonadati</taxon>
        <taxon>Thermodesulfobacteriota</taxon>
        <taxon>Desulfomonilia</taxon>
        <taxon>Desulfomonilales</taxon>
        <taxon>Desulfomonilaceae</taxon>
        <taxon>Desulfomonile</taxon>
    </lineage>
</organism>
<sequence>MQDLVNAIADMMENEAMALTKKYLEDGASPLKVFDAYKDALIIIGKRFEQGTYFVPELILSGEMMKQASEIIKPYMTGIQETNEKPKIGKFLLGTVEGDIHDIGKDMVHMLMEINGFEVRDLGVDVPAQRFWDEYKEFQPDIIGMSGLLTLAYDSMKVVVDGLKDMGVRDRVKVIIGGGQVDEHAGKYVEADAWVTDAVAGVNYALKWVQAES</sequence>
<dbReference type="GO" id="GO:0005829">
    <property type="term" value="C:cytosol"/>
    <property type="evidence" value="ECO:0007669"/>
    <property type="project" value="TreeGrafter"/>
</dbReference>
<dbReference type="SMART" id="SM01018">
    <property type="entry name" value="B12-binding_2"/>
    <property type="match status" value="1"/>
</dbReference>
<keyword evidence="2" id="KW-0170">Cobalt</keyword>
<evidence type="ECO:0000259" key="3">
    <source>
        <dbReference type="PROSITE" id="PS51332"/>
    </source>
</evidence>
<dbReference type="InterPro" id="IPR036724">
    <property type="entry name" value="Cobalamin-bd_sf"/>
</dbReference>
<dbReference type="PANTHER" id="PTHR45833">
    <property type="entry name" value="METHIONINE SYNTHASE"/>
    <property type="match status" value="1"/>
</dbReference>
<dbReference type="PROSITE" id="PS51332">
    <property type="entry name" value="B12_BINDING"/>
    <property type="match status" value="1"/>
</dbReference>
<evidence type="ECO:0000313" key="6">
    <source>
        <dbReference type="Proteomes" id="UP000006055"/>
    </source>
</evidence>
<evidence type="ECO:0000256" key="2">
    <source>
        <dbReference type="ARBA" id="ARBA00023285"/>
    </source>
</evidence>
<dbReference type="Pfam" id="PF02310">
    <property type="entry name" value="B12-binding"/>
    <property type="match status" value="1"/>
</dbReference>
<dbReference type="EMBL" id="CP003360">
    <property type="protein sequence ID" value="AFM27389.1"/>
    <property type="molecule type" value="Genomic_DNA"/>
</dbReference>
<evidence type="ECO:0000259" key="4">
    <source>
        <dbReference type="PROSITE" id="PS51337"/>
    </source>
</evidence>
<dbReference type="STRING" id="706587.Desti_4770"/>
<dbReference type="GO" id="GO:0031419">
    <property type="term" value="F:cobalamin binding"/>
    <property type="evidence" value="ECO:0007669"/>
    <property type="project" value="InterPro"/>
</dbReference>
<evidence type="ECO:0000256" key="1">
    <source>
        <dbReference type="ARBA" id="ARBA00022723"/>
    </source>
</evidence>
<evidence type="ECO:0000313" key="5">
    <source>
        <dbReference type="EMBL" id="AFM27389.1"/>
    </source>
</evidence>
<dbReference type="Gene3D" id="1.10.1240.10">
    <property type="entry name" value="Methionine synthase domain"/>
    <property type="match status" value="1"/>
</dbReference>